<dbReference type="InParanoid" id="M4BX04"/>
<protein>
    <submittedName>
        <fullName evidence="2">Uncharacterized protein</fullName>
    </submittedName>
</protein>
<dbReference type="Proteomes" id="UP000011713">
    <property type="component" value="Unassembled WGS sequence"/>
</dbReference>
<feature type="transmembrane region" description="Helical" evidence="1">
    <location>
        <begin position="25"/>
        <end position="45"/>
    </location>
</feature>
<name>M4BX04_HYAAE</name>
<reference evidence="2" key="2">
    <citation type="submission" date="2015-06" db="UniProtKB">
        <authorList>
            <consortium name="EnsemblProtists"/>
        </authorList>
    </citation>
    <scope>IDENTIFICATION</scope>
    <source>
        <strain evidence="2">Emoy2</strain>
    </source>
</reference>
<dbReference type="EnsemblProtists" id="HpaT811055">
    <property type="protein sequence ID" value="HpaP811055"/>
    <property type="gene ID" value="HpaG811055"/>
</dbReference>
<keyword evidence="1" id="KW-0812">Transmembrane</keyword>
<evidence type="ECO:0000313" key="2">
    <source>
        <dbReference type="EnsemblProtists" id="HpaP811055"/>
    </source>
</evidence>
<evidence type="ECO:0000256" key="1">
    <source>
        <dbReference type="SAM" id="Phobius"/>
    </source>
</evidence>
<reference evidence="3" key="1">
    <citation type="journal article" date="2010" name="Science">
        <title>Signatures of adaptation to obligate biotrophy in the Hyaloperonospora arabidopsidis genome.</title>
        <authorList>
            <person name="Baxter L."/>
            <person name="Tripathy S."/>
            <person name="Ishaque N."/>
            <person name="Boot N."/>
            <person name="Cabral A."/>
            <person name="Kemen E."/>
            <person name="Thines M."/>
            <person name="Ah-Fong A."/>
            <person name="Anderson R."/>
            <person name="Badejoko W."/>
            <person name="Bittner-Eddy P."/>
            <person name="Boore J.L."/>
            <person name="Chibucos M.C."/>
            <person name="Coates M."/>
            <person name="Dehal P."/>
            <person name="Delehaunty K."/>
            <person name="Dong S."/>
            <person name="Downton P."/>
            <person name="Dumas B."/>
            <person name="Fabro G."/>
            <person name="Fronick C."/>
            <person name="Fuerstenberg S.I."/>
            <person name="Fulton L."/>
            <person name="Gaulin E."/>
            <person name="Govers F."/>
            <person name="Hughes L."/>
            <person name="Humphray S."/>
            <person name="Jiang R.H."/>
            <person name="Judelson H."/>
            <person name="Kamoun S."/>
            <person name="Kyung K."/>
            <person name="Meijer H."/>
            <person name="Minx P."/>
            <person name="Morris P."/>
            <person name="Nelson J."/>
            <person name="Phuntumart V."/>
            <person name="Qutob D."/>
            <person name="Rehmany A."/>
            <person name="Rougon-Cardoso A."/>
            <person name="Ryden P."/>
            <person name="Torto-Alalibo T."/>
            <person name="Studholme D."/>
            <person name="Wang Y."/>
            <person name="Win J."/>
            <person name="Wood J."/>
            <person name="Clifton S.W."/>
            <person name="Rogers J."/>
            <person name="Van den Ackerveken G."/>
            <person name="Jones J.D."/>
            <person name="McDowell J.M."/>
            <person name="Beynon J."/>
            <person name="Tyler B.M."/>
        </authorList>
    </citation>
    <scope>NUCLEOTIDE SEQUENCE [LARGE SCALE GENOMIC DNA]</scope>
    <source>
        <strain evidence="3">Emoy2</strain>
    </source>
</reference>
<proteinExistence type="predicted"/>
<evidence type="ECO:0000313" key="3">
    <source>
        <dbReference type="Proteomes" id="UP000011713"/>
    </source>
</evidence>
<dbReference type="EMBL" id="JH598013">
    <property type="status" value="NOT_ANNOTATED_CDS"/>
    <property type="molecule type" value="Genomic_DNA"/>
</dbReference>
<dbReference type="HOGENOM" id="CLU_2965750_0_0_1"/>
<dbReference type="VEuPathDB" id="FungiDB:HpaG811055"/>
<dbReference type="AlphaFoldDB" id="M4BX04"/>
<keyword evidence="1" id="KW-1133">Transmembrane helix</keyword>
<sequence length="59" mass="6745">MEGILCARTAQEDVNACSYHRPRTLYLIVSIDGIISILSVWLLLVKFHTFRLLCLTAYC</sequence>
<organism evidence="2 3">
    <name type="scientific">Hyaloperonospora arabidopsidis (strain Emoy2)</name>
    <name type="common">Downy mildew agent</name>
    <name type="synonym">Peronospora arabidopsidis</name>
    <dbReference type="NCBI Taxonomy" id="559515"/>
    <lineage>
        <taxon>Eukaryota</taxon>
        <taxon>Sar</taxon>
        <taxon>Stramenopiles</taxon>
        <taxon>Oomycota</taxon>
        <taxon>Peronosporomycetes</taxon>
        <taxon>Peronosporales</taxon>
        <taxon>Peronosporaceae</taxon>
        <taxon>Hyaloperonospora</taxon>
    </lineage>
</organism>
<keyword evidence="3" id="KW-1185">Reference proteome</keyword>
<accession>M4BX04</accession>
<keyword evidence="1" id="KW-0472">Membrane</keyword>